<organism evidence="2 3">
    <name type="scientific">Plakobranchus ocellatus</name>
    <dbReference type="NCBI Taxonomy" id="259542"/>
    <lineage>
        <taxon>Eukaryota</taxon>
        <taxon>Metazoa</taxon>
        <taxon>Spiralia</taxon>
        <taxon>Lophotrochozoa</taxon>
        <taxon>Mollusca</taxon>
        <taxon>Gastropoda</taxon>
        <taxon>Heterobranchia</taxon>
        <taxon>Euthyneura</taxon>
        <taxon>Panpulmonata</taxon>
        <taxon>Sacoglossa</taxon>
        <taxon>Placobranchoidea</taxon>
        <taxon>Plakobranchidae</taxon>
        <taxon>Plakobranchus</taxon>
    </lineage>
</organism>
<feature type="region of interest" description="Disordered" evidence="1">
    <location>
        <begin position="474"/>
        <end position="497"/>
    </location>
</feature>
<dbReference type="EMBL" id="BLXT01000801">
    <property type="protein sequence ID" value="GFN80121.1"/>
    <property type="molecule type" value="Genomic_DNA"/>
</dbReference>
<comment type="caution">
    <text evidence="2">The sequence shown here is derived from an EMBL/GenBank/DDBJ whole genome shotgun (WGS) entry which is preliminary data.</text>
</comment>
<evidence type="ECO:0000256" key="1">
    <source>
        <dbReference type="SAM" id="MobiDB-lite"/>
    </source>
</evidence>
<dbReference type="AlphaFoldDB" id="A0AAV3YDE1"/>
<feature type="compositionally biased region" description="Basic and acidic residues" evidence="1">
    <location>
        <begin position="487"/>
        <end position="497"/>
    </location>
</feature>
<gene>
    <name evidence="2" type="ORF">PoB_000662700</name>
</gene>
<reference evidence="2 3" key="1">
    <citation type="journal article" date="2021" name="Elife">
        <title>Chloroplast acquisition without the gene transfer in kleptoplastic sea slugs, Plakobranchus ocellatus.</title>
        <authorList>
            <person name="Maeda T."/>
            <person name="Takahashi S."/>
            <person name="Yoshida T."/>
            <person name="Shimamura S."/>
            <person name="Takaki Y."/>
            <person name="Nagai Y."/>
            <person name="Toyoda A."/>
            <person name="Suzuki Y."/>
            <person name="Arimoto A."/>
            <person name="Ishii H."/>
            <person name="Satoh N."/>
            <person name="Nishiyama T."/>
            <person name="Hasebe M."/>
            <person name="Maruyama T."/>
            <person name="Minagawa J."/>
            <person name="Obokata J."/>
            <person name="Shigenobu S."/>
        </authorList>
    </citation>
    <scope>NUCLEOTIDE SEQUENCE [LARGE SCALE GENOMIC DNA]</scope>
</reference>
<dbReference type="Proteomes" id="UP000735302">
    <property type="component" value="Unassembled WGS sequence"/>
</dbReference>
<name>A0AAV3YDE1_9GAST</name>
<keyword evidence="3" id="KW-1185">Reference proteome</keyword>
<sequence length="582" mass="66929">MYPVQTKLDEQIKAIDDFLEVEEKRIGIDHVKLECGHDRKAAANPPAVNDRQVWTDSQASMRRAVDTLARCKTIIAKLHGDCLHVAQTNAELMTETRNCYLQLCGMVRPSTKCADEIQTATRTTQELFRLLVSDVNRLMMQRSKMAEREQYGRTSAMRILRKLRDWIVDRCTVLSTLHSSAPSAPLGNSRFLQRRGRLHKQPVEHAEGKYLATYKYPSDHLLASEDNSTSDVNSGKKIEGAILLGILSQSQSPNEPVDGSFLQDRNALIALPPVASSTPQPLSRPDYRNPEASAVQSVVLNIQPISSVVEGVHQLEGQLREYIHLEILLTDRFRQEMRRRQQQKKAEGLSSRGIAEAQNTISRLAVRYKGDERDDLSLLRSQLDQISMEYSDCCSYVNKAVESMVQIEDVENFLKKVQDREQAYRKNKIDHDEKKDANFTKSKVNSKESKALKREQAAYNALIELVRDGKKTKERQEKKYKINASTPREKATPRHADASSEDFLTRLKLLVANYEIVRLRMLTLEDRFRREVARRERETKVLLQGRDEEIFRLQTLLRESEAEKEKYCRLYENTKIGMPRKR</sequence>
<proteinExistence type="predicted"/>
<evidence type="ECO:0000313" key="2">
    <source>
        <dbReference type="EMBL" id="GFN80121.1"/>
    </source>
</evidence>
<protein>
    <submittedName>
        <fullName evidence="2">Uncharacterized protein</fullName>
    </submittedName>
</protein>
<accession>A0AAV3YDE1</accession>
<evidence type="ECO:0000313" key="3">
    <source>
        <dbReference type="Proteomes" id="UP000735302"/>
    </source>
</evidence>